<evidence type="ECO:0000256" key="1">
    <source>
        <dbReference type="ARBA" id="ARBA00004141"/>
    </source>
</evidence>
<feature type="transmembrane region" description="Helical" evidence="5">
    <location>
        <begin position="51"/>
        <end position="70"/>
    </location>
</feature>
<dbReference type="InterPro" id="IPR007016">
    <property type="entry name" value="O-antigen_ligase-rel_domated"/>
</dbReference>
<evidence type="ECO:0000256" key="3">
    <source>
        <dbReference type="ARBA" id="ARBA00022989"/>
    </source>
</evidence>
<dbReference type="EMBL" id="JOJP01000001">
    <property type="protein sequence ID" value="KEI70754.1"/>
    <property type="molecule type" value="Genomic_DNA"/>
</dbReference>
<keyword evidence="8" id="KW-1185">Reference proteome</keyword>
<evidence type="ECO:0000256" key="2">
    <source>
        <dbReference type="ARBA" id="ARBA00022692"/>
    </source>
</evidence>
<comment type="subcellular location">
    <subcellularLocation>
        <location evidence="1">Membrane</location>
        <topology evidence="1">Multi-pass membrane protein</topology>
    </subcellularLocation>
</comment>
<dbReference type="AlphaFoldDB" id="A0A081K9C8"/>
<feature type="transmembrane region" description="Helical" evidence="5">
    <location>
        <begin position="396"/>
        <end position="412"/>
    </location>
</feature>
<keyword evidence="3 5" id="KW-1133">Transmembrane helix</keyword>
<dbReference type="RefSeq" id="WP_020580633.1">
    <property type="nucleotide sequence ID" value="NZ_JOJP01000001.1"/>
</dbReference>
<keyword evidence="4 5" id="KW-0472">Membrane</keyword>
<reference evidence="7 8" key="1">
    <citation type="submission" date="2014-06" db="EMBL/GenBank/DDBJ databases">
        <title>Whole Genome Sequences of Three Symbiotic Endozoicomonas Bacteria.</title>
        <authorList>
            <person name="Neave M.J."/>
            <person name="Apprill A."/>
            <person name="Voolstra C.R."/>
        </authorList>
    </citation>
    <scope>NUCLEOTIDE SEQUENCE [LARGE SCALE GENOMIC DNA]</scope>
    <source>
        <strain evidence="7 8">DSM 22380</strain>
    </source>
</reference>
<feature type="transmembrane region" description="Helical" evidence="5">
    <location>
        <begin position="7"/>
        <end position="31"/>
    </location>
</feature>
<feature type="transmembrane region" description="Helical" evidence="5">
    <location>
        <begin position="77"/>
        <end position="97"/>
    </location>
</feature>
<feature type="transmembrane region" description="Helical" evidence="5">
    <location>
        <begin position="240"/>
        <end position="261"/>
    </location>
</feature>
<protein>
    <recommendedName>
        <fullName evidence="6">O-antigen ligase-related domain-containing protein</fullName>
    </recommendedName>
</protein>
<name>A0A081K9C8_9GAMM</name>
<feature type="transmembrane region" description="Helical" evidence="5">
    <location>
        <begin position="201"/>
        <end position="228"/>
    </location>
</feature>
<evidence type="ECO:0000313" key="7">
    <source>
        <dbReference type="EMBL" id="KEI70754.1"/>
    </source>
</evidence>
<proteinExistence type="predicted"/>
<evidence type="ECO:0000259" key="6">
    <source>
        <dbReference type="Pfam" id="PF04932"/>
    </source>
</evidence>
<feature type="transmembrane region" description="Helical" evidence="5">
    <location>
        <begin position="171"/>
        <end position="189"/>
    </location>
</feature>
<evidence type="ECO:0000313" key="8">
    <source>
        <dbReference type="Proteomes" id="UP000027997"/>
    </source>
</evidence>
<gene>
    <name evidence="7" type="ORF">GV64_08365</name>
</gene>
<feature type="transmembrane region" description="Helical" evidence="5">
    <location>
        <begin position="133"/>
        <end position="159"/>
    </location>
</feature>
<feature type="transmembrane region" description="Helical" evidence="5">
    <location>
        <begin position="103"/>
        <end position="121"/>
    </location>
</feature>
<keyword evidence="2 5" id="KW-0812">Transmembrane</keyword>
<dbReference type="Pfam" id="PF04932">
    <property type="entry name" value="Wzy_C"/>
    <property type="match status" value="1"/>
</dbReference>
<sequence length="418" mass="47786">MDELQILFISCMFLYWSIVNPTYAVIIYLLFSTKVLGFYDLGDLIIGGLDIGYFTLHMILMVSIILTGAYRRLPSKLTGLYLVAILLLFYGLIYPVALGYQSFTYSIIGSKDYLSIILLFYMAANVDTIDRDLVFKFLCGVAIYFSFVYVVFALFTIAPTKYLVIYESGTIAARTYFPTYISLAIFYLLSKGNLKQTKITIAFTIMIIGLIFSNYTSITLTTLAFAYFSLLFKSGKYSKGAHLFITLLLLITLICLVELLHPNFSSQLWTKISEVLRQEDLSQRTRTIYNEFRWEAINKNPLWGYGFLHPSSYVMDSFVGRVQGSYLMNSLAVIDSGYVDLLTKFGFFGTGIYLICIVYYVGLLVKQKDTRVMGFFLVQFFLVNYTWSVLSYRHGIIPMSIVLALFLFTHSGKKIKRV</sequence>
<feature type="domain" description="O-antigen ligase-related" evidence="6">
    <location>
        <begin position="202"/>
        <end position="354"/>
    </location>
</feature>
<dbReference type="STRING" id="305900.GV64_08365"/>
<feature type="transmembrane region" description="Helical" evidence="5">
    <location>
        <begin position="345"/>
        <end position="365"/>
    </location>
</feature>
<dbReference type="GO" id="GO:0016020">
    <property type="term" value="C:membrane"/>
    <property type="evidence" value="ECO:0007669"/>
    <property type="project" value="UniProtKB-SubCell"/>
</dbReference>
<dbReference type="Proteomes" id="UP000027997">
    <property type="component" value="Unassembled WGS sequence"/>
</dbReference>
<evidence type="ECO:0000256" key="4">
    <source>
        <dbReference type="ARBA" id="ARBA00023136"/>
    </source>
</evidence>
<comment type="caution">
    <text evidence="7">The sequence shown here is derived from an EMBL/GenBank/DDBJ whole genome shotgun (WGS) entry which is preliminary data.</text>
</comment>
<organism evidence="7 8">
    <name type="scientific">Endozoicomonas elysicola</name>
    <dbReference type="NCBI Taxonomy" id="305900"/>
    <lineage>
        <taxon>Bacteria</taxon>
        <taxon>Pseudomonadati</taxon>
        <taxon>Pseudomonadota</taxon>
        <taxon>Gammaproteobacteria</taxon>
        <taxon>Oceanospirillales</taxon>
        <taxon>Endozoicomonadaceae</taxon>
        <taxon>Endozoicomonas</taxon>
    </lineage>
</organism>
<accession>A0A081K9C8</accession>
<evidence type="ECO:0000256" key="5">
    <source>
        <dbReference type="SAM" id="Phobius"/>
    </source>
</evidence>